<keyword evidence="1" id="KW-0645">Protease</keyword>
<dbReference type="GO" id="GO:0046872">
    <property type="term" value="F:metal ion binding"/>
    <property type="evidence" value="ECO:0007669"/>
    <property type="project" value="UniProtKB-KW"/>
</dbReference>
<dbReference type="PANTHER" id="PTHR30471:SF3">
    <property type="entry name" value="UPF0758 PROTEIN YEES-RELATED"/>
    <property type="match status" value="1"/>
</dbReference>
<dbReference type="OrthoDB" id="9804482at2"/>
<dbReference type="CDD" id="cd08071">
    <property type="entry name" value="MPN_DUF2466"/>
    <property type="match status" value="1"/>
</dbReference>
<name>A0A1H1GJU3_9FLAO</name>
<dbReference type="AlphaFoldDB" id="A0A1H1GJU3"/>
<dbReference type="InterPro" id="IPR020891">
    <property type="entry name" value="UPF0758_CS"/>
</dbReference>
<dbReference type="InterPro" id="IPR001405">
    <property type="entry name" value="UPF0758"/>
</dbReference>
<protein>
    <submittedName>
        <fullName evidence="8">DNA repair protein RadC</fullName>
    </submittedName>
</protein>
<dbReference type="InterPro" id="IPR025657">
    <property type="entry name" value="RadC_JAB"/>
</dbReference>
<keyword evidence="2" id="KW-0479">Metal-binding</keyword>
<dbReference type="SUPFAM" id="SSF102712">
    <property type="entry name" value="JAB1/MPN domain"/>
    <property type="match status" value="1"/>
</dbReference>
<dbReference type="PROSITE" id="PS50249">
    <property type="entry name" value="MPN"/>
    <property type="match status" value="1"/>
</dbReference>
<dbReference type="Proteomes" id="UP000199627">
    <property type="component" value="Unassembled WGS sequence"/>
</dbReference>
<accession>A0A1H1GJU3</accession>
<dbReference type="GO" id="GO:0008237">
    <property type="term" value="F:metallopeptidase activity"/>
    <property type="evidence" value="ECO:0007669"/>
    <property type="project" value="UniProtKB-KW"/>
</dbReference>
<comment type="similarity">
    <text evidence="6">Belongs to the UPF0758 family.</text>
</comment>
<dbReference type="NCBIfam" id="TIGR00608">
    <property type="entry name" value="radc"/>
    <property type="match status" value="1"/>
</dbReference>
<evidence type="ECO:0000313" key="8">
    <source>
        <dbReference type="EMBL" id="SDR13389.1"/>
    </source>
</evidence>
<evidence type="ECO:0000256" key="1">
    <source>
        <dbReference type="ARBA" id="ARBA00022670"/>
    </source>
</evidence>
<dbReference type="GO" id="GO:0006508">
    <property type="term" value="P:proteolysis"/>
    <property type="evidence" value="ECO:0007669"/>
    <property type="project" value="UniProtKB-KW"/>
</dbReference>
<evidence type="ECO:0000256" key="5">
    <source>
        <dbReference type="ARBA" id="ARBA00023049"/>
    </source>
</evidence>
<keyword evidence="3" id="KW-0378">Hydrolase</keyword>
<evidence type="ECO:0000259" key="7">
    <source>
        <dbReference type="PROSITE" id="PS50249"/>
    </source>
</evidence>
<evidence type="ECO:0000256" key="4">
    <source>
        <dbReference type="ARBA" id="ARBA00022833"/>
    </source>
</evidence>
<dbReference type="InterPro" id="IPR037518">
    <property type="entry name" value="MPN"/>
</dbReference>
<dbReference type="Pfam" id="PF20582">
    <property type="entry name" value="UPF0758_N"/>
    <property type="match status" value="1"/>
</dbReference>
<dbReference type="STRING" id="311333.SAMN05421664_3718"/>
<keyword evidence="9" id="KW-1185">Reference proteome</keyword>
<dbReference type="PROSITE" id="PS01302">
    <property type="entry name" value="UPF0758"/>
    <property type="match status" value="1"/>
</dbReference>
<reference evidence="9" key="1">
    <citation type="submission" date="2016-10" db="EMBL/GenBank/DDBJ databases">
        <authorList>
            <person name="Varghese N."/>
            <person name="Submissions S."/>
        </authorList>
    </citation>
    <scope>NUCLEOTIDE SEQUENCE [LARGE SCALE GENOMIC DNA]</scope>
    <source>
        <strain evidence="9">DSM 17072</strain>
    </source>
</reference>
<gene>
    <name evidence="8" type="ORF">SAMN05421664_3718</name>
</gene>
<dbReference type="PANTHER" id="PTHR30471">
    <property type="entry name" value="DNA REPAIR PROTEIN RADC"/>
    <property type="match status" value="1"/>
</dbReference>
<feature type="domain" description="MPN" evidence="7">
    <location>
        <begin position="103"/>
        <end position="225"/>
    </location>
</feature>
<keyword evidence="4" id="KW-0862">Zinc</keyword>
<evidence type="ECO:0000256" key="6">
    <source>
        <dbReference type="RuleBase" id="RU003797"/>
    </source>
</evidence>
<sequence length="225" mass="25139">MSIKFLAEDDRPREKFLSKGKSSLSDSELLAIIMASGNKEETAVELARRILASVNNNWHQLSLLSVKDLTKFKGVGEVKAISITTALEIGRRRASQEVPEKAVISKSYDAYQILKNHLSDLRTEEFWAVFLNQSNRVIHIAQLTQGGINQSIVDLRVLFKTALEHFSTGIIIAHNHPSGNLKPSIEDIDITQKIKEAGNTLNIQLLDHLIVTQNSYFSFSDEGLL</sequence>
<dbReference type="NCBIfam" id="NF000642">
    <property type="entry name" value="PRK00024.1"/>
    <property type="match status" value="1"/>
</dbReference>
<dbReference type="EMBL" id="FNKL01000004">
    <property type="protein sequence ID" value="SDR13389.1"/>
    <property type="molecule type" value="Genomic_DNA"/>
</dbReference>
<organism evidence="8 9">
    <name type="scientific">Chryseobacterium soldanellicola</name>
    <dbReference type="NCBI Taxonomy" id="311333"/>
    <lineage>
        <taxon>Bacteria</taxon>
        <taxon>Pseudomonadati</taxon>
        <taxon>Bacteroidota</taxon>
        <taxon>Flavobacteriia</taxon>
        <taxon>Flavobacteriales</taxon>
        <taxon>Weeksellaceae</taxon>
        <taxon>Chryseobacterium group</taxon>
        <taxon>Chryseobacterium</taxon>
    </lineage>
</organism>
<dbReference type="Pfam" id="PF04002">
    <property type="entry name" value="RadC"/>
    <property type="match status" value="1"/>
</dbReference>
<evidence type="ECO:0000256" key="3">
    <source>
        <dbReference type="ARBA" id="ARBA00022801"/>
    </source>
</evidence>
<dbReference type="Gene3D" id="3.40.140.10">
    <property type="entry name" value="Cytidine Deaminase, domain 2"/>
    <property type="match status" value="1"/>
</dbReference>
<dbReference type="RefSeq" id="WP_089757173.1">
    <property type="nucleotide sequence ID" value="NZ_FNKL01000004.1"/>
</dbReference>
<proteinExistence type="inferred from homology"/>
<evidence type="ECO:0000313" key="9">
    <source>
        <dbReference type="Proteomes" id="UP000199627"/>
    </source>
</evidence>
<evidence type="ECO:0000256" key="2">
    <source>
        <dbReference type="ARBA" id="ARBA00022723"/>
    </source>
</evidence>
<dbReference type="InterPro" id="IPR046778">
    <property type="entry name" value="UPF0758_N"/>
</dbReference>
<keyword evidence="5" id="KW-0482">Metalloprotease</keyword>